<dbReference type="InterPro" id="IPR012338">
    <property type="entry name" value="Beta-lactam/transpept-like"/>
</dbReference>
<keyword evidence="3" id="KW-1185">Reference proteome</keyword>
<dbReference type="PANTHER" id="PTHR43319:SF3">
    <property type="entry name" value="BETA-LACTAMASE-RELATED DOMAIN-CONTAINING PROTEIN"/>
    <property type="match status" value="1"/>
</dbReference>
<sequence length="317" mass="35664">MYSTSKGILLGSIPRFRLVFQKGNQLQIHAALPYFPEAMTFDMLRDPSAMDKVIENAKPLWEPGTGHGYHAITFGFLVNGLVRRVDPEKRTVGQFLNDEVAEPFDIDIFIGTPPIESLRVSRTVIVDVYFLDKVYAFATSWLYRQVLSAFTFQTPAGKMATKMFGSCGEICEIERQDDPEIRQLEMPAVNGVATARAIAKTFGILANGGKLGNKTLLSEKMIDAYSFDRRGETPDLCLFDFNIRWKYGMHLIPQGENEMNLFGSPGAGGQLGYADPNRNIGYGYVTRYISPEGWAFMDPRLRRLQESTLNAIKRMQT</sequence>
<dbReference type="PANTHER" id="PTHR43319">
    <property type="entry name" value="BETA-LACTAMASE-RELATED"/>
    <property type="match status" value="1"/>
</dbReference>
<dbReference type="EMBL" id="JAIZAY010000008">
    <property type="protein sequence ID" value="KAJ8038192.1"/>
    <property type="molecule type" value="Genomic_DNA"/>
</dbReference>
<gene>
    <name evidence="2" type="ORF">HOLleu_19200</name>
</gene>
<evidence type="ECO:0000259" key="1">
    <source>
        <dbReference type="Pfam" id="PF00144"/>
    </source>
</evidence>
<dbReference type="Pfam" id="PF00144">
    <property type="entry name" value="Beta-lactamase"/>
    <property type="match status" value="1"/>
</dbReference>
<comment type="caution">
    <text evidence="2">The sequence shown here is derived from an EMBL/GenBank/DDBJ whole genome shotgun (WGS) entry which is preliminary data.</text>
</comment>
<dbReference type="AlphaFoldDB" id="A0A9Q1C3Y6"/>
<name>A0A9Q1C3Y6_HOLLE</name>
<evidence type="ECO:0000313" key="3">
    <source>
        <dbReference type="Proteomes" id="UP001152320"/>
    </source>
</evidence>
<organism evidence="2 3">
    <name type="scientific">Holothuria leucospilota</name>
    <name type="common">Black long sea cucumber</name>
    <name type="synonym">Mertensiothuria leucospilota</name>
    <dbReference type="NCBI Taxonomy" id="206669"/>
    <lineage>
        <taxon>Eukaryota</taxon>
        <taxon>Metazoa</taxon>
        <taxon>Echinodermata</taxon>
        <taxon>Eleutherozoa</taxon>
        <taxon>Echinozoa</taxon>
        <taxon>Holothuroidea</taxon>
        <taxon>Aspidochirotacea</taxon>
        <taxon>Aspidochirotida</taxon>
        <taxon>Holothuriidae</taxon>
        <taxon>Holothuria</taxon>
    </lineage>
</organism>
<dbReference type="InterPro" id="IPR001466">
    <property type="entry name" value="Beta-lactam-related"/>
</dbReference>
<dbReference type="OrthoDB" id="5946976at2759"/>
<protein>
    <submittedName>
        <fullName evidence="2">Beta-lactamase domain-containing protein 2</fullName>
    </submittedName>
</protein>
<evidence type="ECO:0000313" key="2">
    <source>
        <dbReference type="EMBL" id="KAJ8038192.1"/>
    </source>
</evidence>
<dbReference type="Gene3D" id="3.40.710.10">
    <property type="entry name" value="DD-peptidase/beta-lactamase superfamily"/>
    <property type="match status" value="1"/>
</dbReference>
<dbReference type="Proteomes" id="UP001152320">
    <property type="component" value="Chromosome 8"/>
</dbReference>
<proteinExistence type="predicted"/>
<reference evidence="2" key="1">
    <citation type="submission" date="2021-10" db="EMBL/GenBank/DDBJ databases">
        <title>Tropical sea cucumber genome reveals ecological adaptation and Cuvierian tubules defense mechanism.</title>
        <authorList>
            <person name="Chen T."/>
        </authorList>
    </citation>
    <scope>NUCLEOTIDE SEQUENCE</scope>
    <source>
        <strain evidence="2">Nanhai2018</strain>
        <tissue evidence="2">Muscle</tissue>
    </source>
</reference>
<dbReference type="SUPFAM" id="SSF56601">
    <property type="entry name" value="beta-lactamase/transpeptidase-like"/>
    <property type="match status" value="1"/>
</dbReference>
<dbReference type="InterPro" id="IPR052907">
    <property type="entry name" value="Beta-lactamase/esterase"/>
</dbReference>
<accession>A0A9Q1C3Y6</accession>
<feature type="domain" description="Beta-lactamase-related" evidence="1">
    <location>
        <begin position="31"/>
        <end position="291"/>
    </location>
</feature>